<comment type="caution">
    <text evidence="7">The sequence shown here is derived from an EMBL/GenBank/DDBJ whole genome shotgun (WGS) entry which is preliminary data.</text>
</comment>
<organism evidence="7 8">
    <name type="scientific">Denitromonas iodatirespirans</name>
    <dbReference type="NCBI Taxonomy" id="2795389"/>
    <lineage>
        <taxon>Bacteria</taxon>
        <taxon>Pseudomonadati</taxon>
        <taxon>Pseudomonadota</taxon>
        <taxon>Betaproteobacteria</taxon>
        <taxon>Rhodocyclales</taxon>
        <taxon>Zoogloeaceae</taxon>
        <taxon>Denitromonas</taxon>
    </lineage>
</organism>
<evidence type="ECO:0000259" key="6">
    <source>
        <dbReference type="Pfam" id="PF00171"/>
    </source>
</evidence>
<evidence type="ECO:0000256" key="5">
    <source>
        <dbReference type="RuleBase" id="RU003345"/>
    </source>
</evidence>
<evidence type="ECO:0000256" key="4">
    <source>
        <dbReference type="PROSITE-ProRule" id="PRU10007"/>
    </source>
</evidence>
<dbReference type="InterPro" id="IPR015590">
    <property type="entry name" value="Aldehyde_DH_dom"/>
</dbReference>
<dbReference type="PROSITE" id="PS00687">
    <property type="entry name" value="ALDEHYDE_DEHYDR_GLU"/>
    <property type="match status" value="1"/>
</dbReference>
<proteinExistence type="inferred from homology"/>
<keyword evidence="2 5" id="KW-0560">Oxidoreductase</keyword>
<dbReference type="Gene3D" id="3.40.309.10">
    <property type="entry name" value="Aldehyde Dehydrogenase, Chain A, domain 2"/>
    <property type="match status" value="1"/>
</dbReference>
<evidence type="ECO:0000256" key="3">
    <source>
        <dbReference type="ARBA" id="ARBA00023027"/>
    </source>
</evidence>
<dbReference type="PANTHER" id="PTHR42986:SF1">
    <property type="entry name" value="BENZALDEHYDE DEHYDROGENASE YFMT"/>
    <property type="match status" value="1"/>
</dbReference>
<dbReference type="Gene3D" id="3.40.605.10">
    <property type="entry name" value="Aldehyde Dehydrogenase, Chain A, domain 1"/>
    <property type="match status" value="1"/>
</dbReference>
<protein>
    <submittedName>
        <fullName evidence="7">Benzaldehyde dehydrogenase</fullName>
    </submittedName>
</protein>
<reference evidence="8" key="1">
    <citation type="journal article" date="2022" name="ISME J.">
        <title>Genetic and phylogenetic analysis of dissimilatory iodate-reducing bacteria identifies potential niches across the world's oceans.</title>
        <authorList>
            <person name="Reyes-Umana V."/>
            <person name="Henning Z."/>
            <person name="Lee K."/>
            <person name="Barnum T.P."/>
            <person name="Coates J.D."/>
        </authorList>
    </citation>
    <scope>NUCLEOTIDE SEQUENCE [LARGE SCALE GENOMIC DNA]</scope>
    <source>
        <strain evidence="8">IR12</strain>
    </source>
</reference>
<keyword evidence="3" id="KW-0520">NAD</keyword>
<dbReference type="AlphaFoldDB" id="A0A944HEJ4"/>
<evidence type="ECO:0000313" key="8">
    <source>
        <dbReference type="Proteomes" id="UP000694660"/>
    </source>
</evidence>
<sequence length="483" mass="50005">MLAEHPWAGKTFSGEWTVPTGGRQSVIEPATGDVLTEVGMANAADISIACRSASDAQAAWAATDPREKSRIFLAAAAAIEADKDALARYIARETGGILPKAEHEVREAVFILQRAAAMAIDSQGLVLPSGPGRLSYARRVPHGVVGVISPFNFPLILSIRAVAPALAAGNAVVLKPDPRTPVTGGFITALALQRAGLPAGVLHVLPGAGDAGEALCTDRHVKMIAFTGSTAIGRRVGELAGKHLKKVALELGGKNALIVLENADLDLAASNAAWGAWLHQGQICMASGKILAHASIAKALTEKLAEKARHLPVGNPANGNVALGPLINAQQCQRVAGIVADSVAAGATLEAGGTADGAFYAPTVLSGVTRQMRAFREEFFGPVASVIAFDTDDEAVELANDTEYGLSAAVISRDVGRAMAIGDRLNTGLLHINDQTVADDCVNPFGGCGDSGNGGSVGGPADRDEFSHWQWVTVKREPLPTPF</sequence>
<dbReference type="Proteomes" id="UP000694660">
    <property type="component" value="Unassembled WGS sequence"/>
</dbReference>
<accession>A0A944HEJ4</accession>
<keyword evidence="8" id="KW-1185">Reference proteome</keyword>
<name>A0A944HEJ4_DENI1</name>
<gene>
    <name evidence="7" type="ORF">I8J34_17345</name>
</gene>
<dbReference type="EMBL" id="JAEKFT010000022">
    <property type="protein sequence ID" value="MBT0962951.1"/>
    <property type="molecule type" value="Genomic_DNA"/>
</dbReference>
<evidence type="ECO:0000256" key="2">
    <source>
        <dbReference type="ARBA" id="ARBA00023002"/>
    </source>
</evidence>
<dbReference type="FunFam" id="3.40.309.10:FF:000009">
    <property type="entry name" value="Aldehyde dehydrogenase A"/>
    <property type="match status" value="1"/>
</dbReference>
<feature type="domain" description="Aldehyde dehydrogenase" evidence="6">
    <location>
        <begin position="16"/>
        <end position="472"/>
    </location>
</feature>
<dbReference type="GO" id="GO:0016620">
    <property type="term" value="F:oxidoreductase activity, acting on the aldehyde or oxo group of donors, NAD or NADP as acceptor"/>
    <property type="evidence" value="ECO:0007669"/>
    <property type="project" value="InterPro"/>
</dbReference>
<dbReference type="InterPro" id="IPR029510">
    <property type="entry name" value="Ald_DH_CS_GLU"/>
</dbReference>
<comment type="similarity">
    <text evidence="1 5">Belongs to the aldehyde dehydrogenase family.</text>
</comment>
<dbReference type="InterPro" id="IPR016161">
    <property type="entry name" value="Ald_DH/histidinol_DH"/>
</dbReference>
<dbReference type="Pfam" id="PF00171">
    <property type="entry name" value="Aldedh"/>
    <property type="match status" value="1"/>
</dbReference>
<dbReference type="InterPro" id="IPR016163">
    <property type="entry name" value="Ald_DH_C"/>
</dbReference>
<dbReference type="CDD" id="cd07152">
    <property type="entry name" value="ALDH_BenzADH"/>
    <property type="match status" value="1"/>
</dbReference>
<dbReference type="PANTHER" id="PTHR42986">
    <property type="entry name" value="BENZALDEHYDE DEHYDROGENASE YFMT"/>
    <property type="match status" value="1"/>
</dbReference>
<dbReference type="InterPro" id="IPR016162">
    <property type="entry name" value="Ald_DH_N"/>
</dbReference>
<feature type="active site" evidence="4">
    <location>
        <position position="250"/>
    </location>
</feature>
<evidence type="ECO:0000256" key="1">
    <source>
        <dbReference type="ARBA" id="ARBA00009986"/>
    </source>
</evidence>
<dbReference type="FunFam" id="3.40.605.10:FF:000007">
    <property type="entry name" value="NAD/NADP-dependent betaine aldehyde dehydrogenase"/>
    <property type="match status" value="1"/>
</dbReference>
<dbReference type="SUPFAM" id="SSF53720">
    <property type="entry name" value="ALDH-like"/>
    <property type="match status" value="1"/>
</dbReference>
<evidence type="ECO:0000313" key="7">
    <source>
        <dbReference type="EMBL" id="MBT0962951.1"/>
    </source>
</evidence>